<protein>
    <submittedName>
        <fullName evidence="1">DUF3626 domain-containing protein</fullName>
    </submittedName>
</protein>
<dbReference type="Proteomes" id="UP000291101">
    <property type="component" value="Unassembled WGS sequence"/>
</dbReference>
<dbReference type="InterPro" id="IPR022074">
    <property type="entry name" value="DUF3626"/>
</dbReference>
<sequence>MRAGIVLHFHPGLACVTGTVLEAIVAEGAYRSQWVRGTSNCGLTAHTGGHRWVWEARLFGRRYDDADPADRPVYGAWNRRRDPYGAAPRFGWAYLLLRPAAIERSTFCWPDSVYDPHATGRPERLPELCALADAGLLDPAQLPETAAGLPLDDPLNDYVEAHVHGGVDLARDVQAIVLDPSNLSDHRDTLGALADLGVAVETHPGYRVTTGQIDETYRSKVPVALARELGGEITPAGLAVAQRTGAHDPRAVKWLWHCLARFGRQDID</sequence>
<organism evidence="1 2">
    <name type="scientific">Nocardioides zhouii</name>
    <dbReference type="NCBI Taxonomy" id="1168729"/>
    <lineage>
        <taxon>Bacteria</taxon>
        <taxon>Bacillati</taxon>
        <taxon>Actinomycetota</taxon>
        <taxon>Actinomycetes</taxon>
        <taxon>Propionibacteriales</taxon>
        <taxon>Nocardioidaceae</taxon>
        <taxon>Nocardioides</taxon>
    </lineage>
</organism>
<evidence type="ECO:0000313" key="2">
    <source>
        <dbReference type="Proteomes" id="UP000291101"/>
    </source>
</evidence>
<dbReference type="RefSeq" id="WP_129425239.1">
    <property type="nucleotide sequence ID" value="NZ_SDWV01000004.1"/>
</dbReference>
<accession>A0A4Q2T396</accession>
<gene>
    <name evidence="1" type="ORF">EUA94_04740</name>
</gene>
<dbReference type="AlphaFoldDB" id="A0A4Q2T396"/>
<proteinExistence type="predicted"/>
<evidence type="ECO:0000313" key="1">
    <source>
        <dbReference type="EMBL" id="RYC13196.1"/>
    </source>
</evidence>
<reference evidence="1 2" key="1">
    <citation type="submission" date="2019-01" db="EMBL/GenBank/DDBJ databases">
        <title>Novel species of Nocardioides.</title>
        <authorList>
            <person name="Liu Q."/>
            <person name="X Y.-H."/>
        </authorList>
    </citation>
    <scope>NUCLEOTIDE SEQUENCE [LARGE SCALE GENOMIC DNA]</scope>
    <source>
        <strain evidence="1 2">HLT2-9</strain>
    </source>
</reference>
<dbReference type="EMBL" id="SDWV01000004">
    <property type="protein sequence ID" value="RYC13196.1"/>
    <property type="molecule type" value="Genomic_DNA"/>
</dbReference>
<keyword evidence="2" id="KW-1185">Reference proteome</keyword>
<dbReference type="OrthoDB" id="3770261at2"/>
<name>A0A4Q2T396_9ACTN</name>
<comment type="caution">
    <text evidence="1">The sequence shown here is derived from an EMBL/GenBank/DDBJ whole genome shotgun (WGS) entry which is preliminary data.</text>
</comment>
<dbReference type="Pfam" id="PF12294">
    <property type="entry name" value="DUF3626"/>
    <property type="match status" value="2"/>
</dbReference>